<dbReference type="InterPro" id="IPR036950">
    <property type="entry name" value="PBP_transglycosylase"/>
</dbReference>
<evidence type="ECO:0000256" key="14">
    <source>
        <dbReference type="SAM" id="MobiDB-lite"/>
    </source>
</evidence>
<dbReference type="GO" id="GO:0009002">
    <property type="term" value="F:serine-type D-Ala-D-Ala carboxypeptidase activity"/>
    <property type="evidence" value="ECO:0007669"/>
    <property type="project" value="UniProtKB-EC"/>
</dbReference>
<dbReference type="PANTHER" id="PTHR32282:SF33">
    <property type="entry name" value="PEPTIDOGLYCAN GLYCOSYLTRANSFERASE"/>
    <property type="match status" value="1"/>
</dbReference>
<feature type="compositionally biased region" description="Basic and acidic residues" evidence="14">
    <location>
        <begin position="687"/>
        <end position="708"/>
    </location>
</feature>
<dbReference type="PANTHER" id="PTHR32282">
    <property type="entry name" value="BINDING PROTEIN TRANSPEPTIDASE, PUTATIVE-RELATED"/>
    <property type="match status" value="1"/>
</dbReference>
<dbReference type="GO" id="GO:0008360">
    <property type="term" value="P:regulation of cell shape"/>
    <property type="evidence" value="ECO:0007669"/>
    <property type="project" value="UniProtKB-KW"/>
</dbReference>
<dbReference type="RefSeq" id="WP_179441131.1">
    <property type="nucleotide sequence ID" value="NZ_BAAALK010000006.1"/>
</dbReference>
<dbReference type="Proteomes" id="UP000560069">
    <property type="component" value="Unassembled WGS sequence"/>
</dbReference>
<evidence type="ECO:0000256" key="11">
    <source>
        <dbReference type="ARBA" id="ARBA00023316"/>
    </source>
</evidence>
<evidence type="ECO:0000259" key="16">
    <source>
        <dbReference type="Pfam" id="PF00912"/>
    </source>
</evidence>
<dbReference type="Pfam" id="PF00905">
    <property type="entry name" value="Transpeptidase"/>
    <property type="match status" value="1"/>
</dbReference>
<keyword evidence="9" id="KW-0573">Peptidoglycan synthesis</keyword>
<keyword evidence="3 17" id="KW-0121">Carboxypeptidase</keyword>
<dbReference type="GO" id="GO:0071555">
    <property type="term" value="P:cell wall organization"/>
    <property type="evidence" value="ECO:0007669"/>
    <property type="project" value="UniProtKB-KW"/>
</dbReference>
<dbReference type="FunFam" id="1.10.3810.10:FF:000001">
    <property type="entry name" value="Penicillin-binding protein 1A"/>
    <property type="match status" value="1"/>
</dbReference>
<evidence type="ECO:0000259" key="15">
    <source>
        <dbReference type="Pfam" id="PF00905"/>
    </source>
</evidence>
<evidence type="ECO:0000256" key="12">
    <source>
        <dbReference type="ARBA" id="ARBA00034000"/>
    </source>
</evidence>
<dbReference type="GO" id="GO:0008658">
    <property type="term" value="F:penicillin binding"/>
    <property type="evidence" value="ECO:0007669"/>
    <property type="project" value="InterPro"/>
</dbReference>
<keyword evidence="5" id="KW-0328">Glycosyltransferase</keyword>
<feature type="domain" description="Penicillin-binding protein transpeptidase" evidence="15">
    <location>
        <begin position="371"/>
        <end position="632"/>
    </location>
</feature>
<comment type="similarity">
    <text evidence="1">In the C-terminal section; belongs to the transpeptidase family.</text>
</comment>
<proteinExistence type="inferred from homology"/>
<comment type="catalytic activity">
    <reaction evidence="12">
        <text>Preferential cleavage: (Ac)2-L-Lys-D-Ala-|-D-Ala. Also transpeptidation of peptidyl-alanyl moieties that are N-acyl substituents of D-alanine.</text>
        <dbReference type="EC" id="3.4.16.4"/>
    </reaction>
</comment>
<evidence type="ECO:0000256" key="8">
    <source>
        <dbReference type="ARBA" id="ARBA00022960"/>
    </source>
</evidence>
<dbReference type="EMBL" id="JACCFQ010000001">
    <property type="protein sequence ID" value="NYJ16130.1"/>
    <property type="molecule type" value="Genomic_DNA"/>
</dbReference>
<keyword evidence="11" id="KW-0961">Cell wall biogenesis/degradation</keyword>
<evidence type="ECO:0000256" key="13">
    <source>
        <dbReference type="ARBA" id="ARBA00049902"/>
    </source>
</evidence>
<keyword evidence="10" id="KW-0511">Multifunctional enzyme</keyword>
<dbReference type="InterPro" id="IPR001460">
    <property type="entry name" value="PCN-bd_Tpept"/>
</dbReference>
<feature type="domain" description="Glycosyl transferase family 51" evidence="16">
    <location>
        <begin position="77"/>
        <end position="265"/>
    </location>
</feature>
<comment type="caution">
    <text evidence="17">The sequence shown here is derived from an EMBL/GenBank/DDBJ whole genome shotgun (WGS) entry which is preliminary data.</text>
</comment>
<reference evidence="17 18" key="1">
    <citation type="submission" date="2020-07" db="EMBL/GenBank/DDBJ databases">
        <title>Sequencing the genomes of 1000 actinobacteria strains.</title>
        <authorList>
            <person name="Klenk H.-P."/>
        </authorList>
    </citation>
    <scope>NUCLEOTIDE SEQUENCE [LARGE SCALE GENOMIC DNA]</scope>
    <source>
        <strain evidence="17 18">DSM 15664</strain>
    </source>
</reference>
<dbReference type="Gene3D" id="3.40.710.10">
    <property type="entry name" value="DD-peptidase/beta-lactamase superfamily"/>
    <property type="match status" value="1"/>
</dbReference>
<dbReference type="InterPro" id="IPR001264">
    <property type="entry name" value="Glyco_trans_51"/>
</dbReference>
<feature type="compositionally biased region" description="Gly residues" evidence="14">
    <location>
        <begin position="733"/>
        <end position="772"/>
    </location>
</feature>
<evidence type="ECO:0000256" key="3">
    <source>
        <dbReference type="ARBA" id="ARBA00022645"/>
    </source>
</evidence>
<dbReference type="GO" id="GO:0006508">
    <property type="term" value="P:proteolysis"/>
    <property type="evidence" value="ECO:0007669"/>
    <property type="project" value="UniProtKB-KW"/>
</dbReference>
<keyword evidence="8" id="KW-0133">Cell shape</keyword>
<sequence>MASRKSPLFDTATTVGKIMSFLGVSALCGLLAAGLIFPLAASGGAAAAAGTDILEDIPAELAEEPLSVPSYIYASDGTELATFYAENRQPVALEDISQEMIDAIIAIEDERFYQHGGVDARGLSRALVHNATSDTQQGASTLTQQYVNNMLINAVVLTGEGRLTISGTGQKTYADKLREMKLAVAVEQEMTKDEILEGYLNIVLLGGRTYGVEAAAQYYWGIPASELNAAQSAVLAGMVQSPNGYNPEVNPEASQGRRDVVLGAMLDEGAISQEEYDEAIASDLGLEINREEVGCVSASMAPYFCDYVRREILASDTFGPDEAAREELLDRGGLRITTTLDPDAQTVAQDQVDETVPATDGSGAGAAISSVEPGTGNIIAMAQNRVYTPEQGDGNTTLNYNVDQEDGGGIGFQPGSSLKPFVVAAHIEEGGATDDVVDASGDEWADTERWEASCLDGGFARTDGEWNVENVEEDSNRRMTIDYGVYFSVNTATIATAADMDLCAITDLTDRLGIHRASDTSLGLSPQNPSFVLGTDEIAPLTQAAAYAAFADDGNFCEPRAILEVTDARGNDYDVPEANCEQVIDEDVVAQVNDITINIAEGTIAAGNPPFPMAGKTGTSEDYAQTWFVGFSSGVSTASWVGNPEGSTGYRDRVINGERYEELFGSTLAAPMWLAYMEQVGGDYDTSDFREADDSPFDDRRDRARYRDGGTVSRGGDSSENESDEDSENDSNNGGGNNSNNNGGGGNNNGGNSNNGGGGNNNNGGNNGGDDN</sequence>
<protein>
    <submittedName>
        <fullName evidence="17">Membrane peptidoglycan carboxypeptidase</fullName>
    </submittedName>
</protein>
<evidence type="ECO:0000256" key="10">
    <source>
        <dbReference type="ARBA" id="ARBA00023268"/>
    </source>
</evidence>
<accession>A0A7Z0J2D2</accession>
<dbReference type="GO" id="GO:0009252">
    <property type="term" value="P:peptidoglycan biosynthetic process"/>
    <property type="evidence" value="ECO:0007669"/>
    <property type="project" value="UniProtKB-KW"/>
</dbReference>
<evidence type="ECO:0000313" key="18">
    <source>
        <dbReference type="Proteomes" id="UP000560069"/>
    </source>
</evidence>
<dbReference type="AlphaFoldDB" id="A0A7Z0J2D2"/>
<dbReference type="InterPro" id="IPR012338">
    <property type="entry name" value="Beta-lactam/transpept-like"/>
</dbReference>
<dbReference type="InterPro" id="IPR050396">
    <property type="entry name" value="Glycosyltr_51/Transpeptidase"/>
</dbReference>
<dbReference type="SUPFAM" id="SSF53955">
    <property type="entry name" value="Lysozyme-like"/>
    <property type="match status" value="1"/>
</dbReference>
<organism evidence="17 18">
    <name type="scientific">Nesterenkonia sandarakina</name>
    <dbReference type="NCBI Taxonomy" id="272918"/>
    <lineage>
        <taxon>Bacteria</taxon>
        <taxon>Bacillati</taxon>
        <taxon>Actinomycetota</taxon>
        <taxon>Actinomycetes</taxon>
        <taxon>Micrococcales</taxon>
        <taxon>Micrococcaceae</taxon>
        <taxon>Nesterenkonia</taxon>
    </lineage>
</organism>
<evidence type="ECO:0000256" key="2">
    <source>
        <dbReference type="ARBA" id="ARBA00007739"/>
    </source>
</evidence>
<dbReference type="Gene3D" id="1.10.3810.10">
    <property type="entry name" value="Biosynthetic peptidoglycan transglycosylase-like"/>
    <property type="match status" value="1"/>
</dbReference>
<comment type="catalytic activity">
    <reaction evidence="13">
        <text>[GlcNAc-(1-&gt;4)-Mur2Ac(oyl-L-Ala-gamma-D-Glu-L-Lys-D-Ala-D-Ala)](n)-di-trans,octa-cis-undecaprenyl diphosphate + beta-D-GlcNAc-(1-&gt;4)-Mur2Ac(oyl-L-Ala-gamma-D-Glu-L-Lys-D-Ala-D-Ala)-di-trans,octa-cis-undecaprenyl diphosphate = [GlcNAc-(1-&gt;4)-Mur2Ac(oyl-L-Ala-gamma-D-Glu-L-Lys-D-Ala-D-Ala)](n+1)-di-trans,octa-cis-undecaprenyl diphosphate + di-trans,octa-cis-undecaprenyl diphosphate + H(+)</text>
        <dbReference type="Rhea" id="RHEA:23708"/>
        <dbReference type="Rhea" id="RHEA-COMP:9602"/>
        <dbReference type="Rhea" id="RHEA-COMP:9603"/>
        <dbReference type="ChEBI" id="CHEBI:15378"/>
        <dbReference type="ChEBI" id="CHEBI:58405"/>
        <dbReference type="ChEBI" id="CHEBI:60033"/>
        <dbReference type="ChEBI" id="CHEBI:78435"/>
        <dbReference type="EC" id="2.4.99.28"/>
    </reaction>
</comment>
<comment type="similarity">
    <text evidence="2">In the N-terminal section; belongs to the glycosyltransferase 51 family.</text>
</comment>
<keyword evidence="7" id="KW-0378">Hydrolase</keyword>
<evidence type="ECO:0000256" key="1">
    <source>
        <dbReference type="ARBA" id="ARBA00007090"/>
    </source>
</evidence>
<evidence type="ECO:0000256" key="9">
    <source>
        <dbReference type="ARBA" id="ARBA00022984"/>
    </source>
</evidence>
<evidence type="ECO:0000256" key="7">
    <source>
        <dbReference type="ARBA" id="ARBA00022801"/>
    </source>
</evidence>
<evidence type="ECO:0000313" key="17">
    <source>
        <dbReference type="EMBL" id="NYJ16130.1"/>
    </source>
</evidence>
<dbReference type="GO" id="GO:0030288">
    <property type="term" value="C:outer membrane-bounded periplasmic space"/>
    <property type="evidence" value="ECO:0007669"/>
    <property type="project" value="TreeGrafter"/>
</dbReference>
<dbReference type="GO" id="GO:0008955">
    <property type="term" value="F:peptidoglycan glycosyltransferase activity"/>
    <property type="evidence" value="ECO:0007669"/>
    <property type="project" value="UniProtKB-EC"/>
</dbReference>
<keyword evidence="18" id="KW-1185">Reference proteome</keyword>
<gene>
    <name evidence="17" type="ORF">HNR11_000664</name>
</gene>
<evidence type="ECO:0000256" key="5">
    <source>
        <dbReference type="ARBA" id="ARBA00022676"/>
    </source>
</evidence>
<keyword evidence="4" id="KW-0645">Protease</keyword>
<feature type="region of interest" description="Disordered" evidence="14">
    <location>
        <begin position="684"/>
        <end position="772"/>
    </location>
</feature>
<keyword evidence="6" id="KW-0808">Transferase</keyword>
<dbReference type="Pfam" id="PF00912">
    <property type="entry name" value="Transgly"/>
    <property type="match status" value="1"/>
</dbReference>
<dbReference type="InterPro" id="IPR023346">
    <property type="entry name" value="Lysozyme-like_dom_sf"/>
</dbReference>
<name>A0A7Z0J2D2_9MICC</name>
<feature type="compositionally biased region" description="Acidic residues" evidence="14">
    <location>
        <begin position="719"/>
        <end position="729"/>
    </location>
</feature>
<dbReference type="SUPFAM" id="SSF56601">
    <property type="entry name" value="beta-lactamase/transpeptidase-like"/>
    <property type="match status" value="1"/>
</dbReference>
<evidence type="ECO:0000256" key="6">
    <source>
        <dbReference type="ARBA" id="ARBA00022679"/>
    </source>
</evidence>
<evidence type="ECO:0000256" key="4">
    <source>
        <dbReference type="ARBA" id="ARBA00022670"/>
    </source>
</evidence>